<dbReference type="GeneID" id="19738348"/>
<evidence type="ECO:0000313" key="2">
    <source>
        <dbReference type="Proteomes" id="UP000146149"/>
    </source>
</evidence>
<organism evidence="1 2">
    <name type="scientific">Falconid herpesvirus 1</name>
    <dbReference type="NCBI Taxonomy" id="1510155"/>
    <lineage>
        <taxon>Viruses</taxon>
        <taxon>Duplodnaviria</taxon>
        <taxon>Heunggongvirae</taxon>
        <taxon>Peploviricota</taxon>
        <taxon>Herviviricetes</taxon>
        <taxon>Herpesvirales</taxon>
        <taxon>Orthoherpesviridae</taxon>
        <taxon>Alphaherpesvirinae</taxon>
        <taxon>Mardivirus</taxon>
        <taxon>Mardivirus columbidalpha1</taxon>
    </lineage>
</organism>
<accession>A0A068ES32</accession>
<gene>
    <name evidence="1" type="ORF">FaHV1S18_060</name>
</gene>
<name>A0A068ES32_9ALPH</name>
<dbReference type="InterPro" id="IPR036926">
    <property type="entry name" value="Thymidate_synth/dCMP_Mease_sf"/>
</dbReference>
<dbReference type="Proteomes" id="UP000146149">
    <property type="component" value="Segment"/>
</dbReference>
<sequence length="288" mass="32262">MSVYPDKELLKALDELAARGQRWLPSAVQKCIRRELGCATLMFSLEDGGLPLFSSVRVPWLLVWESLVWRMKKTRDSNSVPIASAGRAAISKDDETYGTAHNPTVVGLDFLDEVLHRLRQNSKSRHIAVEVDCGPCTPYTFQLIVWDGGLTGLVRVDEIRVDARYDMAWMVAEAGILTHYCAQRLETTPERLIVSIGRCLVPRWKTLNRSSIGMCAFIKQPRIIFRRVSEDAEDCSSGDVCVIGYTPILRATSGTLTHIRVKPSRPISRSLSISGKIDQINSRLSVYL</sequence>
<proteinExistence type="predicted"/>
<dbReference type="SUPFAM" id="SSF55831">
    <property type="entry name" value="Thymidylate synthase/dCMP hydroxymethylase"/>
    <property type="match status" value="1"/>
</dbReference>
<dbReference type="OrthoDB" id="13491at10239"/>
<dbReference type="KEGG" id="vg:19738348"/>
<dbReference type="EMBL" id="KJ668231">
    <property type="protein sequence ID" value="AID52750.1"/>
    <property type="molecule type" value="Genomic_DNA"/>
</dbReference>
<evidence type="ECO:0000313" key="1">
    <source>
        <dbReference type="EMBL" id="AID52750.1"/>
    </source>
</evidence>
<dbReference type="RefSeq" id="YP_009046544.1">
    <property type="nucleotide sequence ID" value="NC_024450.1"/>
</dbReference>
<protein>
    <submittedName>
        <fullName evidence="1">Uncharacterized protein</fullName>
    </submittedName>
</protein>
<reference evidence="1 2" key="1">
    <citation type="journal article" date="2014" name="Virus Res.">
        <title>Molecular characterization of the complete genome of falconid herpesvirus strain S-18.</title>
        <authorList>
            <person name="Spatz S.J."/>
            <person name="Volkening J.D."/>
            <person name="Ross T.A."/>
        </authorList>
    </citation>
    <scope>NUCLEOTIDE SEQUENCE [LARGE SCALE GENOMIC DNA]</scope>
    <source>
        <strain evidence="1">S-18</strain>
    </source>
</reference>